<proteinExistence type="predicted"/>
<sequence length="114" mass="12094">MTDGQGIADGDVVGSVPRGVIHIGAASGAGGAGWSRPGWTCTPHSASPTPRARRRQHRDLYDAGVRAGELTEPTEEPLLPWHLEKADALARIAAEVRHLSRLPDSGDVCWLTVP</sequence>
<dbReference type="Proteomes" id="UP000619486">
    <property type="component" value="Unassembled WGS sequence"/>
</dbReference>
<reference evidence="2" key="2">
    <citation type="submission" date="2020-09" db="EMBL/GenBank/DDBJ databases">
        <authorList>
            <person name="Sun Q."/>
            <person name="Ohkuma M."/>
        </authorList>
    </citation>
    <scope>NUCLEOTIDE SEQUENCE</scope>
    <source>
        <strain evidence="2">JCM 3172</strain>
    </source>
</reference>
<protein>
    <submittedName>
        <fullName evidence="2">Uncharacterized protein</fullName>
    </submittedName>
</protein>
<dbReference type="EMBL" id="BMQQ01000015">
    <property type="protein sequence ID" value="GGT42858.1"/>
    <property type="molecule type" value="Genomic_DNA"/>
</dbReference>
<accession>A0A918LSC2</accession>
<comment type="caution">
    <text evidence="2">The sequence shown here is derived from an EMBL/GenBank/DDBJ whole genome shotgun (WGS) entry which is preliminary data.</text>
</comment>
<feature type="region of interest" description="Disordered" evidence="1">
    <location>
        <begin position="28"/>
        <end position="56"/>
    </location>
</feature>
<dbReference type="AlphaFoldDB" id="A0A918LSC2"/>
<organism evidence="2 3">
    <name type="scientific">Streptomyces purpureus</name>
    <dbReference type="NCBI Taxonomy" id="1951"/>
    <lineage>
        <taxon>Bacteria</taxon>
        <taxon>Bacillati</taxon>
        <taxon>Actinomycetota</taxon>
        <taxon>Actinomycetes</taxon>
        <taxon>Kitasatosporales</taxon>
        <taxon>Streptomycetaceae</taxon>
        <taxon>Streptomyces</taxon>
    </lineage>
</organism>
<gene>
    <name evidence="2" type="ORF">GCM10014713_40770</name>
</gene>
<evidence type="ECO:0000256" key="1">
    <source>
        <dbReference type="SAM" id="MobiDB-lite"/>
    </source>
</evidence>
<name>A0A918LSC2_9ACTN</name>
<evidence type="ECO:0000313" key="3">
    <source>
        <dbReference type="Proteomes" id="UP000619486"/>
    </source>
</evidence>
<evidence type="ECO:0000313" key="2">
    <source>
        <dbReference type="EMBL" id="GGT42858.1"/>
    </source>
</evidence>
<keyword evidence="3" id="KW-1185">Reference proteome</keyword>
<reference evidence="2" key="1">
    <citation type="journal article" date="2014" name="Int. J. Syst. Evol. Microbiol.">
        <title>Complete genome sequence of Corynebacterium casei LMG S-19264T (=DSM 44701T), isolated from a smear-ripened cheese.</title>
        <authorList>
            <consortium name="US DOE Joint Genome Institute (JGI-PGF)"/>
            <person name="Walter F."/>
            <person name="Albersmeier A."/>
            <person name="Kalinowski J."/>
            <person name="Ruckert C."/>
        </authorList>
    </citation>
    <scope>NUCLEOTIDE SEQUENCE</scope>
    <source>
        <strain evidence="2">JCM 3172</strain>
    </source>
</reference>